<dbReference type="SUPFAM" id="SSF53448">
    <property type="entry name" value="Nucleotide-diphospho-sugar transferases"/>
    <property type="match status" value="1"/>
</dbReference>
<name>A0ABT2FDA5_9NEIS</name>
<dbReference type="InterPro" id="IPR001173">
    <property type="entry name" value="Glyco_trans_2-like"/>
</dbReference>
<comment type="caution">
    <text evidence="2">The sequence shown here is derived from an EMBL/GenBank/DDBJ whole genome shotgun (WGS) entry which is preliminary data.</text>
</comment>
<dbReference type="PANTHER" id="PTHR22916">
    <property type="entry name" value="GLYCOSYLTRANSFERASE"/>
    <property type="match status" value="1"/>
</dbReference>
<evidence type="ECO:0000313" key="2">
    <source>
        <dbReference type="EMBL" id="MCS4534146.1"/>
    </source>
</evidence>
<accession>A0ABT2FDA5</accession>
<evidence type="ECO:0000259" key="1">
    <source>
        <dbReference type="Pfam" id="PF00535"/>
    </source>
</evidence>
<dbReference type="EMBL" id="JANUXW010000006">
    <property type="protein sequence ID" value="MCS4534146.1"/>
    <property type="molecule type" value="Genomic_DNA"/>
</dbReference>
<sequence>MNSPLLSICCLGYNHAHFLKENLASIAKIDYPNIEVIAIDDGSSDNSSELLHELSKTTPFPLTVIAQENTGNIGKNFNRALAKASGDLVTFIALDDVFNPKVVLSEIHQMIQSENLAFIASTDAYPINDDGFLINTSIHLPLKNKTDVSIQDLLNIEYSHFGGFYIQGSIFRANLVHEIGGFDEDMTGDDIVLRTKLFKYLLNHKGWSFKLIQEPSVFYRLHDNNVHKNTVRQIKIVTEYLNKYWPDSASPPILLNWVESVIKDKPLNESIPIFSMNRRAGLLSKEPRIISAIEKKVLKDNNKFRKIKKFFYKKEKISESIRKITLLNHFSFQYDNKKSNSATKHYSEYF</sequence>
<dbReference type="Proteomes" id="UP001166947">
    <property type="component" value="Unassembled WGS sequence"/>
</dbReference>
<protein>
    <submittedName>
        <fullName evidence="2">Glycosyltransferase</fullName>
        <ecNumber evidence="2">2.4.-.-</ecNumber>
    </submittedName>
</protein>
<evidence type="ECO:0000313" key="3">
    <source>
        <dbReference type="Proteomes" id="UP001166947"/>
    </source>
</evidence>
<dbReference type="Pfam" id="PF00535">
    <property type="entry name" value="Glycos_transf_2"/>
    <property type="match status" value="1"/>
</dbReference>
<proteinExistence type="predicted"/>
<reference evidence="2" key="1">
    <citation type="submission" date="2022-08" db="EMBL/GenBank/DDBJ databases">
        <authorList>
            <person name="Volokhov D.V."/>
            <person name="Furtak V.A."/>
            <person name="Zagorodnyaya T.A."/>
        </authorList>
    </citation>
    <scope>NUCLEOTIDE SEQUENCE</scope>
    <source>
        <strain evidence="2">CSL10203-ORH2</strain>
    </source>
</reference>
<keyword evidence="2" id="KW-0328">Glycosyltransferase</keyword>
<dbReference type="RefSeq" id="WP_259291938.1">
    <property type="nucleotide sequence ID" value="NZ_JANUXW010000006.1"/>
</dbReference>
<feature type="domain" description="Glycosyltransferase 2-like" evidence="1">
    <location>
        <begin position="13"/>
        <end position="151"/>
    </location>
</feature>
<organism evidence="2 3">
    <name type="scientific">Neisseria montereyensis</name>
    <dbReference type="NCBI Taxonomy" id="2973938"/>
    <lineage>
        <taxon>Bacteria</taxon>
        <taxon>Pseudomonadati</taxon>
        <taxon>Pseudomonadota</taxon>
        <taxon>Betaproteobacteria</taxon>
        <taxon>Neisseriales</taxon>
        <taxon>Neisseriaceae</taxon>
        <taxon>Neisseria</taxon>
    </lineage>
</organism>
<dbReference type="EC" id="2.4.-.-" evidence="2"/>
<gene>
    <name evidence="2" type="ORF">NXS09_07520</name>
</gene>
<dbReference type="GO" id="GO:0016757">
    <property type="term" value="F:glycosyltransferase activity"/>
    <property type="evidence" value="ECO:0007669"/>
    <property type="project" value="UniProtKB-KW"/>
</dbReference>
<reference evidence="2" key="2">
    <citation type="journal article" date="2023" name="Curr. Microbiol.">
        <title>Neisseria montereyensis sp. nov., Isolated from Oropharynx of California Sea Lion (Zalophus californianus): Genomic, Phylogenetic, and Phenotypic Study.</title>
        <authorList>
            <person name="Volokhov D.V."/>
            <person name="Zagorodnyaya T.A."/>
            <person name="Furtak V.A."/>
            <person name="Nattanmai G."/>
            <person name="Randall L."/>
            <person name="Jose S."/>
            <person name="Gao Y."/>
            <person name="Gulland F.M."/>
            <person name="Eisenberg T."/>
            <person name="Delmonte P."/>
            <person name="Blom J."/>
            <person name="Mitchell K.K."/>
        </authorList>
    </citation>
    <scope>NUCLEOTIDE SEQUENCE</scope>
    <source>
        <strain evidence="2">CSL10203-ORH2</strain>
    </source>
</reference>
<keyword evidence="3" id="KW-1185">Reference proteome</keyword>
<keyword evidence="2" id="KW-0808">Transferase</keyword>
<dbReference type="Gene3D" id="3.90.550.10">
    <property type="entry name" value="Spore Coat Polysaccharide Biosynthesis Protein SpsA, Chain A"/>
    <property type="match status" value="1"/>
</dbReference>
<dbReference type="InterPro" id="IPR029044">
    <property type="entry name" value="Nucleotide-diphossugar_trans"/>
</dbReference>